<keyword evidence="5" id="KW-0732">Signal</keyword>
<dbReference type="InterPro" id="IPR036909">
    <property type="entry name" value="Cyt_c-like_dom_sf"/>
</dbReference>
<organism evidence="7 8">
    <name type="scientific">Solilutibacter pythonis</name>
    <dbReference type="NCBI Taxonomy" id="2483112"/>
    <lineage>
        <taxon>Bacteria</taxon>
        <taxon>Pseudomonadati</taxon>
        <taxon>Pseudomonadota</taxon>
        <taxon>Gammaproteobacteria</taxon>
        <taxon>Lysobacterales</taxon>
        <taxon>Lysobacteraceae</taxon>
        <taxon>Solilutibacter</taxon>
    </lineage>
</organism>
<gene>
    <name evidence="7" type="ORF">EBB59_00805</name>
</gene>
<dbReference type="InterPro" id="IPR009056">
    <property type="entry name" value="Cyt_c-like_dom"/>
</dbReference>
<dbReference type="EMBL" id="RFLY01000001">
    <property type="protein sequence ID" value="RMH94866.1"/>
    <property type="molecule type" value="Genomic_DNA"/>
</dbReference>
<evidence type="ECO:0000313" key="8">
    <source>
        <dbReference type="Proteomes" id="UP000275012"/>
    </source>
</evidence>
<dbReference type="PROSITE" id="PS51007">
    <property type="entry name" value="CYTC"/>
    <property type="match status" value="1"/>
</dbReference>
<name>A0A3M2HYR7_9GAMM</name>
<reference evidence="7 8" key="1">
    <citation type="submission" date="2018-10" db="EMBL/GenBank/DDBJ databases">
        <title>Proposal of Lysobacter pythonis sp. nov. isolated from royal pythons (Python regius).</title>
        <authorList>
            <person name="Hans-Juergen B."/>
            <person name="Huptas C."/>
            <person name="Sandra B."/>
            <person name="Igor L."/>
            <person name="Joachim S."/>
            <person name="Siegfried S."/>
            <person name="Mareike W."/>
            <person name="Peter K."/>
        </authorList>
    </citation>
    <scope>NUCLEOTIDE SEQUENCE [LARGE SCALE GENOMIC DNA]</scope>
    <source>
        <strain evidence="7 8">4284/11</strain>
    </source>
</reference>
<dbReference type="GO" id="GO:0009055">
    <property type="term" value="F:electron transfer activity"/>
    <property type="evidence" value="ECO:0007669"/>
    <property type="project" value="InterPro"/>
</dbReference>
<evidence type="ECO:0000259" key="6">
    <source>
        <dbReference type="PROSITE" id="PS51007"/>
    </source>
</evidence>
<proteinExistence type="predicted"/>
<evidence type="ECO:0000256" key="1">
    <source>
        <dbReference type="ARBA" id="ARBA00022617"/>
    </source>
</evidence>
<dbReference type="AlphaFoldDB" id="A0A3M2HYR7"/>
<keyword evidence="1 4" id="KW-0349">Heme</keyword>
<accession>A0A3M2HYR7</accession>
<dbReference type="PANTHER" id="PTHR30600">
    <property type="entry name" value="CYTOCHROME C PEROXIDASE-RELATED"/>
    <property type="match status" value="1"/>
</dbReference>
<dbReference type="GO" id="GO:0046872">
    <property type="term" value="F:metal ion binding"/>
    <property type="evidence" value="ECO:0007669"/>
    <property type="project" value="UniProtKB-KW"/>
</dbReference>
<evidence type="ECO:0000256" key="4">
    <source>
        <dbReference type="PROSITE-ProRule" id="PRU00433"/>
    </source>
</evidence>
<dbReference type="InterPro" id="IPR051395">
    <property type="entry name" value="Cytochrome_c_Peroxidase/MauG"/>
</dbReference>
<dbReference type="SUPFAM" id="SSF46626">
    <property type="entry name" value="Cytochrome c"/>
    <property type="match status" value="1"/>
</dbReference>
<keyword evidence="2 4" id="KW-0479">Metal-binding</keyword>
<dbReference type="Proteomes" id="UP000275012">
    <property type="component" value="Unassembled WGS sequence"/>
</dbReference>
<dbReference type="Pfam" id="PF06537">
    <property type="entry name" value="DHOR"/>
    <property type="match status" value="2"/>
</dbReference>
<keyword evidence="3 4" id="KW-0408">Iron</keyword>
<dbReference type="RefSeq" id="WP_122100252.1">
    <property type="nucleotide sequence ID" value="NZ_RFLY01000001.1"/>
</dbReference>
<dbReference type="InterPro" id="IPR010538">
    <property type="entry name" value="DHOR"/>
</dbReference>
<sequence>MKLLTGFGLCLLSGMALATTLPALVEVRADGRAPQPWRTLNAVDVERFELGHAVFNTSWLPARGNASRRDGLGPVFNSVSCDSCHNSRRRGRGPSGNGPVPTDFVVQAGRLLADGGLQRGHPRFGHVINTDAIDGHRSEATIGIRYQARARTRADGSLQWLHHPEYLIGMPDGGPPPADLVVMPRMAPQVLGSGLLERVPEAAILAYARSVVVGGVPAWVDDAEGRRLGRFGWQGTEPDIASQTAAAFAREMGLTTPLIATDDCTTRDDACREAADGGHPEVTADLFEAVVAFQQWERMRQTPEGARLQAASVHGAELFERSGCVDCHRGELPLADGRRITPYTDLLLHDLGEELADRDVAGRSVPSLWRTAPLWGLSTAREGGRELRLMHDGRARSIDEAVGWHGGAAAAARERYDRLDQTERQLLLEWLSSL</sequence>
<evidence type="ECO:0000256" key="2">
    <source>
        <dbReference type="ARBA" id="ARBA00022723"/>
    </source>
</evidence>
<evidence type="ECO:0000256" key="3">
    <source>
        <dbReference type="ARBA" id="ARBA00023004"/>
    </source>
</evidence>
<comment type="caution">
    <text evidence="7">The sequence shown here is derived from an EMBL/GenBank/DDBJ whole genome shotgun (WGS) entry which is preliminary data.</text>
</comment>
<keyword evidence="8" id="KW-1185">Reference proteome</keyword>
<evidence type="ECO:0000256" key="5">
    <source>
        <dbReference type="SAM" id="SignalP"/>
    </source>
</evidence>
<dbReference type="GO" id="GO:0004130">
    <property type="term" value="F:cytochrome-c peroxidase activity"/>
    <property type="evidence" value="ECO:0007669"/>
    <property type="project" value="TreeGrafter"/>
</dbReference>
<dbReference type="OrthoDB" id="9805202at2"/>
<dbReference type="GO" id="GO:0020037">
    <property type="term" value="F:heme binding"/>
    <property type="evidence" value="ECO:0007669"/>
    <property type="project" value="InterPro"/>
</dbReference>
<feature type="domain" description="Cytochrome c" evidence="6">
    <location>
        <begin position="310"/>
        <end position="434"/>
    </location>
</feature>
<dbReference type="PANTHER" id="PTHR30600:SF4">
    <property type="entry name" value="CYTOCHROME C DOMAIN-CONTAINING PROTEIN"/>
    <property type="match status" value="1"/>
</dbReference>
<feature type="chain" id="PRO_5018187746" description="Cytochrome c domain-containing protein" evidence="5">
    <location>
        <begin position="19"/>
        <end position="434"/>
    </location>
</feature>
<protein>
    <recommendedName>
        <fullName evidence="6">Cytochrome c domain-containing protein</fullName>
    </recommendedName>
</protein>
<dbReference type="Gene3D" id="1.10.760.10">
    <property type="entry name" value="Cytochrome c-like domain"/>
    <property type="match status" value="1"/>
</dbReference>
<feature type="signal peptide" evidence="5">
    <location>
        <begin position="1"/>
        <end position="18"/>
    </location>
</feature>
<evidence type="ECO:0000313" key="7">
    <source>
        <dbReference type="EMBL" id="RMH94866.1"/>
    </source>
</evidence>